<evidence type="ECO:0000313" key="2">
    <source>
        <dbReference type="EMBL" id="BBH24423.1"/>
    </source>
</evidence>
<protein>
    <submittedName>
        <fullName evidence="2">Uncharacterized protein</fullName>
    </submittedName>
</protein>
<dbReference type="EMBL" id="AP019308">
    <property type="protein sequence ID" value="BBH24423.1"/>
    <property type="molecule type" value="Genomic_DNA"/>
</dbReference>
<organism evidence="2 3">
    <name type="scientific">Paenibacillus baekrokdamisoli</name>
    <dbReference type="NCBI Taxonomy" id="1712516"/>
    <lineage>
        <taxon>Bacteria</taxon>
        <taxon>Bacillati</taxon>
        <taxon>Bacillota</taxon>
        <taxon>Bacilli</taxon>
        <taxon>Bacillales</taxon>
        <taxon>Paenibacillaceae</taxon>
        <taxon>Paenibacillus</taxon>
    </lineage>
</organism>
<dbReference type="OrthoDB" id="9946313at2"/>
<keyword evidence="1" id="KW-1133">Transmembrane helix</keyword>
<name>A0A3G9JHH8_9BACL</name>
<dbReference type="RefSeq" id="WP_125664615.1">
    <property type="nucleotide sequence ID" value="NZ_AP019308.1"/>
</dbReference>
<feature type="transmembrane region" description="Helical" evidence="1">
    <location>
        <begin position="7"/>
        <end position="24"/>
    </location>
</feature>
<feature type="transmembrane region" description="Helical" evidence="1">
    <location>
        <begin position="52"/>
        <end position="73"/>
    </location>
</feature>
<keyword evidence="3" id="KW-1185">Reference proteome</keyword>
<evidence type="ECO:0000256" key="1">
    <source>
        <dbReference type="SAM" id="Phobius"/>
    </source>
</evidence>
<keyword evidence="1" id="KW-0472">Membrane</keyword>
<dbReference type="AlphaFoldDB" id="A0A3G9JHH8"/>
<proteinExistence type="predicted"/>
<keyword evidence="1" id="KW-0812">Transmembrane</keyword>
<evidence type="ECO:0000313" key="3">
    <source>
        <dbReference type="Proteomes" id="UP000275368"/>
    </source>
</evidence>
<dbReference type="Proteomes" id="UP000275368">
    <property type="component" value="Chromosome"/>
</dbReference>
<reference evidence="2 3" key="1">
    <citation type="submission" date="2018-11" db="EMBL/GenBank/DDBJ databases">
        <title>Complete genome sequence of Paenibacillus baekrokdamisoli strain KCTC 33723.</title>
        <authorList>
            <person name="Kang S.W."/>
            <person name="Lee K.C."/>
            <person name="Kim K.K."/>
            <person name="Kim J.S."/>
            <person name="Kim D.S."/>
            <person name="Ko S.H."/>
            <person name="Yang S.H."/>
            <person name="Lee J.S."/>
        </authorList>
    </citation>
    <scope>NUCLEOTIDE SEQUENCE [LARGE SCALE GENOMIC DNA]</scope>
    <source>
        <strain evidence="2 3">KCTC 33723</strain>
    </source>
</reference>
<accession>A0A3G9JHH8</accession>
<dbReference type="KEGG" id="pbk:Back11_57680"/>
<sequence length="90" mass="10332">MKHFRRISLVFLLIGISILIVGFVKHPGIPYQDPTQEMLNIYNQEAKRSEEIQSYGLSIFLVSFGAFLMGKIIDLFRGRNKNKGNNEDSK</sequence>
<gene>
    <name evidence="2" type="ORF">Back11_57680</name>
</gene>